<proteinExistence type="predicted"/>
<evidence type="ECO:0000313" key="1">
    <source>
        <dbReference type="EMBL" id="AIK97216.1"/>
    </source>
</evidence>
<reference evidence="1 2" key="1">
    <citation type="submission" date="2014-07" db="EMBL/GenBank/DDBJ databases">
        <title>Comparative genomic insights into amoeba endosymbionts belonging to the families of Holosporaceae and Candidatus Midichloriaceae within Rickettsiales.</title>
        <authorList>
            <person name="Wang Z."/>
            <person name="Wu M."/>
        </authorList>
    </citation>
    <scope>NUCLEOTIDE SEQUENCE [LARGE SCALE GENOMIC DNA]</scope>
    <source>
        <strain evidence="1">PRA3</strain>
    </source>
</reference>
<sequence>MAESEPAMISEAELKMLGSVPLKKDVTKNLLKKGEWRLDGIVFKDQKDWTVWLNGEQFTPTHLPAGIRIVDVCDESVQLSLDEEGAPVKILCLNYCVKLHA</sequence>
<dbReference type="Proteomes" id="UP000028926">
    <property type="component" value="Chromosome"/>
</dbReference>
<name>A0A077AX92_9PROT</name>
<dbReference type="AlphaFoldDB" id="A0A077AX92"/>
<dbReference type="eggNOG" id="ENOG50301XX">
    <property type="taxonomic scope" value="Bacteria"/>
</dbReference>
<keyword evidence="2" id="KW-1185">Reference proteome</keyword>
<gene>
    <name evidence="1" type="ORF">ID47_11465</name>
</gene>
<protein>
    <submittedName>
        <fullName evidence="1">Uncharacterized protein</fullName>
    </submittedName>
</protein>
<dbReference type="STRING" id="91604.ID47_11465"/>
<dbReference type="KEGG" id="paca:ID47_11465"/>
<evidence type="ECO:0000313" key="2">
    <source>
        <dbReference type="Proteomes" id="UP000028926"/>
    </source>
</evidence>
<organism evidence="1 2">
    <name type="scientific">Candidatus Odyssella acanthamoebae</name>
    <dbReference type="NCBI Taxonomy" id="91604"/>
    <lineage>
        <taxon>Bacteria</taxon>
        <taxon>Pseudomonadati</taxon>
        <taxon>Pseudomonadota</taxon>
        <taxon>Alphaproteobacteria</taxon>
        <taxon>Holosporales</taxon>
        <taxon>Candidatus Paracaedibacteraceae</taxon>
        <taxon>Candidatus Odyssella</taxon>
    </lineage>
</organism>
<dbReference type="EMBL" id="CP008941">
    <property type="protein sequence ID" value="AIK97216.1"/>
    <property type="molecule type" value="Genomic_DNA"/>
</dbReference>
<dbReference type="HOGENOM" id="CLU_2286367_0_0_5"/>
<accession>A0A077AX92</accession>